<evidence type="ECO:0000259" key="1">
    <source>
        <dbReference type="Pfam" id="PF05170"/>
    </source>
</evidence>
<keyword evidence="3" id="KW-1185">Reference proteome</keyword>
<name>A0ABQ4V0B8_9HYPH</name>
<sequence>MSPRRALSALGLGIVSAGLIAACLPWSIEAPGLSRFVSRSLKESWGVSLNASGATEIVLLPLPRITFENVRLDDGAASGATLASGGRLALQLDTAALLTGHVTVESLTFDGGTIHLPQDADDNRWAGLAERMAKGVAENRAHPRRLVLTRSTVTGRDPRDGRPLTANDLELTVVWRSTIALIGGLTWNGERAQFALTELQPHALFEGQSSPFSANLAWPTGALTAEGSGSLGEGGLKATGTGTLRIRSLAGTLAWTGGDIALAPLAEDLTVEGAFEAISREIQFPSVKVTTGGNVLEGAGSADFGGDRNAVQATLAADNLNLSPLLAGLMRLGGFDGDAEPPAWRQRSLALAPLTSGDLDLRISAGNARLGPVQVTDLACGVMVRARGIEASLGRAGLRGGTVKGRVVLTSDEGDDGLTRVKAQGHVNGIDLGTLMGDLGGERWVQGTTRGSLVLEGAGRDVGTLTGSLAGRIALRSEDGAITGLDLADMLQRNGTVAPGALARRNGRTAYEHATLSLLIADGVGEVAEGSLVSRALTATVGGRLDLLRRRIEARAEVASRPSGEGTHRPAFAFDLSGPWDGMSVGPAVPARPVENASVQFRRPGADLPLGIRAYAPTSAP</sequence>
<comment type="caution">
    <text evidence="2">The sequence shown here is derived from an EMBL/GenBank/DDBJ whole genome shotgun (WGS) entry which is preliminary data.</text>
</comment>
<gene>
    <name evidence="2" type="ORF">BGCPKDLD_2964</name>
</gene>
<dbReference type="InterPro" id="IPR007844">
    <property type="entry name" value="AsmA"/>
</dbReference>
<evidence type="ECO:0000313" key="2">
    <source>
        <dbReference type="EMBL" id="GJE76372.1"/>
    </source>
</evidence>
<reference evidence="2" key="2">
    <citation type="submission" date="2021-08" db="EMBL/GenBank/DDBJ databases">
        <authorList>
            <person name="Tani A."/>
            <person name="Ola A."/>
            <person name="Ogura Y."/>
            <person name="Katsura K."/>
            <person name="Hayashi T."/>
        </authorList>
    </citation>
    <scope>NUCLEOTIDE SEQUENCE</scope>
    <source>
        <strain evidence="2">DSM 14458</strain>
    </source>
</reference>
<dbReference type="PANTHER" id="PTHR30441">
    <property type="entry name" value="DUF748 DOMAIN-CONTAINING PROTEIN"/>
    <property type="match status" value="1"/>
</dbReference>
<protein>
    <recommendedName>
        <fullName evidence="1">AsmA domain-containing protein</fullName>
    </recommendedName>
</protein>
<organism evidence="2 3">
    <name type="scientific">Methylorubrum suomiense</name>
    <dbReference type="NCBI Taxonomy" id="144191"/>
    <lineage>
        <taxon>Bacteria</taxon>
        <taxon>Pseudomonadati</taxon>
        <taxon>Pseudomonadota</taxon>
        <taxon>Alphaproteobacteria</taxon>
        <taxon>Hyphomicrobiales</taxon>
        <taxon>Methylobacteriaceae</taxon>
        <taxon>Methylorubrum</taxon>
    </lineage>
</organism>
<dbReference type="RefSeq" id="WP_137829317.1">
    <property type="nucleotide sequence ID" value="NZ_BPRE01000008.1"/>
</dbReference>
<dbReference type="InterPro" id="IPR052894">
    <property type="entry name" value="AsmA-related"/>
</dbReference>
<dbReference type="PROSITE" id="PS51257">
    <property type="entry name" value="PROKAR_LIPOPROTEIN"/>
    <property type="match status" value="1"/>
</dbReference>
<evidence type="ECO:0000313" key="3">
    <source>
        <dbReference type="Proteomes" id="UP001055093"/>
    </source>
</evidence>
<dbReference type="Pfam" id="PF05170">
    <property type="entry name" value="AsmA"/>
    <property type="match status" value="1"/>
</dbReference>
<dbReference type="Proteomes" id="UP001055093">
    <property type="component" value="Unassembled WGS sequence"/>
</dbReference>
<accession>A0ABQ4V0B8</accession>
<feature type="domain" description="AsmA" evidence="1">
    <location>
        <begin position="358"/>
        <end position="524"/>
    </location>
</feature>
<proteinExistence type="predicted"/>
<dbReference type="EMBL" id="BPRE01000008">
    <property type="protein sequence ID" value="GJE76372.1"/>
    <property type="molecule type" value="Genomic_DNA"/>
</dbReference>
<reference evidence="2" key="1">
    <citation type="journal article" date="2021" name="Front. Microbiol.">
        <title>Comprehensive Comparative Genomics and Phenotyping of Methylobacterium Species.</title>
        <authorList>
            <person name="Alessa O."/>
            <person name="Ogura Y."/>
            <person name="Fujitani Y."/>
            <person name="Takami H."/>
            <person name="Hayashi T."/>
            <person name="Sahin N."/>
            <person name="Tani A."/>
        </authorList>
    </citation>
    <scope>NUCLEOTIDE SEQUENCE</scope>
    <source>
        <strain evidence="2">DSM 14458</strain>
    </source>
</reference>
<dbReference type="PANTHER" id="PTHR30441:SF4">
    <property type="entry name" value="PROTEIN ASMA"/>
    <property type="match status" value="1"/>
</dbReference>